<feature type="domain" description="Inosine/uridine-preferring nucleoside hydrolase" evidence="4">
    <location>
        <begin position="6"/>
        <end position="371"/>
    </location>
</feature>
<keyword evidence="3" id="KW-0326">Glycosidase</keyword>
<dbReference type="Proteomes" id="UP001212997">
    <property type="component" value="Unassembled WGS sequence"/>
</dbReference>
<proteinExistence type="inferred from homology"/>
<dbReference type="GO" id="GO:0008477">
    <property type="term" value="F:purine nucleosidase activity"/>
    <property type="evidence" value="ECO:0007669"/>
    <property type="project" value="TreeGrafter"/>
</dbReference>
<keyword evidence="6" id="KW-1185">Reference proteome</keyword>
<dbReference type="InterPro" id="IPR036452">
    <property type="entry name" value="Ribo_hydro-like"/>
</dbReference>
<dbReference type="PANTHER" id="PTHR12304:SF56">
    <property type="entry name" value="HYDROLASE, PUTATIVE (AFU_ORTHOLOGUE AFUA_1G11790)-RELATED"/>
    <property type="match status" value="1"/>
</dbReference>
<name>A0AAD5YCB4_9APHY</name>
<reference evidence="5" key="1">
    <citation type="submission" date="2022-07" db="EMBL/GenBank/DDBJ databases">
        <title>Genome Sequence of Physisporinus lineatus.</title>
        <authorList>
            <person name="Buettner E."/>
        </authorList>
    </citation>
    <scope>NUCLEOTIDE SEQUENCE</scope>
    <source>
        <strain evidence="5">VT162</strain>
    </source>
</reference>
<dbReference type="Pfam" id="PF01156">
    <property type="entry name" value="IU_nuc_hydro"/>
    <property type="match status" value="1"/>
</dbReference>
<keyword evidence="2" id="KW-0378">Hydrolase</keyword>
<dbReference type="PANTHER" id="PTHR12304">
    <property type="entry name" value="INOSINE-URIDINE PREFERRING NUCLEOSIDE HYDROLASE"/>
    <property type="match status" value="1"/>
</dbReference>
<organism evidence="5 6">
    <name type="scientific">Meripilus lineatus</name>
    <dbReference type="NCBI Taxonomy" id="2056292"/>
    <lineage>
        <taxon>Eukaryota</taxon>
        <taxon>Fungi</taxon>
        <taxon>Dikarya</taxon>
        <taxon>Basidiomycota</taxon>
        <taxon>Agaricomycotina</taxon>
        <taxon>Agaricomycetes</taxon>
        <taxon>Polyporales</taxon>
        <taxon>Meripilaceae</taxon>
        <taxon>Meripilus</taxon>
    </lineage>
</organism>
<evidence type="ECO:0000259" key="4">
    <source>
        <dbReference type="Pfam" id="PF01156"/>
    </source>
</evidence>
<dbReference type="InterPro" id="IPR001910">
    <property type="entry name" value="Inosine/uridine_hydrolase_dom"/>
</dbReference>
<accession>A0AAD5YCB4</accession>
<evidence type="ECO:0000256" key="1">
    <source>
        <dbReference type="ARBA" id="ARBA00009176"/>
    </source>
</evidence>
<evidence type="ECO:0000256" key="3">
    <source>
        <dbReference type="ARBA" id="ARBA00023295"/>
    </source>
</evidence>
<dbReference type="InterPro" id="IPR023186">
    <property type="entry name" value="IUNH"/>
</dbReference>
<evidence type="ECO:0000313" key="6">
    <source>
        <dbReference type="Proteomes" id="UP001212997"/>
    </source>
</evidence>
<dbReference type="EMBL" id="JANAWD010000548">
    <property type="protein sequence ID" value="KAJ3477971.1"/>
    <property type="molecule type" value="Genomic_DNA"/>
</dbReference>
<dbReference type="SUPFAM" id="SSF53590">
    <property type="entry name" value="Nucleoside hydrolase"/>
    <property type="match status" value="1"/>
</dbReference>
<comment type="similarity">
    <text evidence="1">Belongs to the IUNH family.</text>
</comment>
<protein>
    <recommendedName>
        <fullName evidence="4">Inosine/uridine-preferring nucleoside hydrolase domain-containing protein</fullName>
    </recommendedName>
</protein>
<comment type="caution">
    <text evidence="5">The sequence shown here is derived from an EMBL/GenBank/DDBJ whole genome shotgun (WGS) entry which is preliminary data.</text>
</comment>
<gene>
    <name evidence="5" type="ORF">NLI96_g10089</name>
</gene>
<evidence type="ECO:0000256" key="2">
    <source>
        <dbReference type="ARBA" id="ARBA00022801"/>
    </source>
</evidence>
<dbReference type="AlphaFoldDB" id="A0AAD5YCB4"/>
<dbReference type="Gene3D" id="3.90.245.10">
    <property type="entry name" value="Ribonucleoside hydrolase-like"/>
    <property type="match status" value="1"/>
</dbReference>
<sequence length="443" mass="48924">MKPVPVIIDTDPGVDDVLALLLALSSPELEVLAIIATYDLIAPSTNIFKVYQVLSRHLDTYPSEKENWPNFSQKRKTTVSVGASRPLEGEIHSAQYFHGRDGLGEISERYPEFNIDPPFKSTDTHPQLELTTRSGIDVAIDLIHSESARSITYIALGPLTTLAQLNRREPDLLGDRIGSVMIMGGALDVPGNTSPVAEFNFFADPYAVHELFTPNSGPGSSHPLPVDRTILLPLDITTPHELPFPQYQDLVDPSLVHPSQSPPSGVDHARGSPLVHFTTAFLEKTREIMIQFGKDAMELHDICAVWCAIDNPPRKGFSEDVVNVDLKDGWKVLKRKFQIERTGELTRRMLVIDRRDDQGAYAPGSNRAEVQAELEKHNFHTHGLFESTAVPVQVDVEDASMAHPPSTTTKGKDTGQGVNVVMATPGPDKLLKLMMRRVWGIGR</sequence>
<dbReference type="GO" id="GO:0005829">
    <property type="term" value="C:cytosol"/>
    <property type="evidence" value="ECO:0007669"/>
    <property type="project" value="TreeGrafter"/>
</dbReference>
<dbReference type="GO" id="GO:0006152">
    <property type="term" value="P:purine nucleoside catabolic process"/>
    <property type="evidence" value="ECO:0007669"/>
    <property type="project" value="TreeGrafter"/>
</dbReference>
<evidence type="ECO:0000313" key="5">
    <source>
        <dbReference type="EMBL" id="KAJ3477971.1"/>
    </source>
</evidence>